<name>A0A3P8ZCM1_ESOLU</name>
<dbReference type="GO" id="GO:0007601">
    <property type="term" value="P:visual perception"/>
    <property type="evidence" value="ECO:0007669"/>
    <property type="project" value="TreeGrafter"/>
</dbReference>
<reference evidence="6" key="4">
    <citation type="submission" date="2025-09" db="UniProtKB">
        <authorList>
            <consortium name="Ensembl"/>
        </authorList>
    </citation>
    <scope>IDENTIFICATION</scope>
</reference>
<dbReference type="OMA" id="AMMESVR"/>
<evidence type="ECO:0000256" key="4">
    <source>
        <dbReference type="ARBA" id="ARBA00022737"/>
    </source>
</evidence>
<accession>A0A3P8ZCM1</accession>
<feature type="domain" description="Beta/gamma crystallin 'Greek key'" evidence="5">
    <location>
        <begin position="138"/>
        <end position="181"/>
    </location>
</feature>
<feature type="domain" description="Beta/gamma crystallin 'Greek key'" evidence="5">
    <location>
        <begin position="2"/>
        <end position="40"/>
    </location>
</feature>
<evidence type="ECO:0000256" key="1">
    <source>
        <dbReference type="ARBA" id="ARBA00003689"/>
    </source>
</evidence>
<keyword evidence="4" id="KW-0677">Repeat</keyword>
<evidence type="ECO:0000256" key="3">
    <source>
        <dbReference type="ARBA" id="ARBA00022613"/>
    </source>
</evidence>
<dbReference type="GO" id="GO:0005212">
    <property type="term" value="F:structural constituent of eye lens"/>
    <property type="evidence" value="ECO:0007669"/>
    <property type="project" value="UniProtKB-KW"/>
</dbReference>
<sequence length="184" mass="21928">MGRIIFFEEKNFQGRSYESSSDCPDLNMYLSRCQSIRVELGCFVIYDRSNYMGNQMFLRRGEYTDLQRMGSMMGMGGMTMMDSIHSSRMIPMHRGQFRMRLYERESFAGQMYELMDDCESVQDRFRMSEMQSCNVMEGHWLMYEQPHFRGRMMYVRPGEYRSLRDIGMTAMMRISSIKRITDAC</sequence>
<dbReference type="Ensembl" id="ENSELUT00000018578.3">
    <property type="protein sequence ID" value="ENSELUP00000026420.1"/>
    <property type="gene ID" value="ENSELUG00000002275.3"/>
</dbReference>
<evidence type="ECO:0000256" key="2">
    <source>
        <dbReference type="ARBA" id="ARBA00009646"/>
    </source>
</evidence>
<keyword evidence="7" id="KW-1185">Reference proteome</keyword>
<reference evidence="6" key="2">
    <citation type="submission" date="2020-02" db="EMBL/GenBank/DDBJ databases">
        <title>Esox lucius (northern pike) genome, fEsoLuc1, primary haplotype.</title>
        <authorList>
            <person name="Myers G."/>
            <person name="Karagic N."/>
            <person name="Meyer A."/>
            <person name="Pippel M."/>
            <person name="Reichard M."/>
            <person name="Winkler S."/>
            <person name="Tracey A."/>
            <person name="Sims Y."/>
            <person name="Howe K."/>
            <person name="Rhie A."/>
            <person name="Formenti G."/>
            <person name="Durbin R."/>
            <person name="Fedrigo O."/>
            <person name="Jarvis E.D."/>
        </authorList>
    </citation>
    <scope>NUCLEOTIDE SEQUENCE [LARGE SCALE GENOMIC DNA]</scope>
</reference>
<dbReference type="Bgee" id="ENSELUG00000002275">
    <property type="expression patterns" value="Expressed in camera-type eye and 3 other cell types or tissues"/>
</dbReference>
<dbReference type="InterPro" id="IPR011024">
    <property type="entry name" value="G_crystallin-like"/>
</dbReference>
<dbReference type="RefSeq" id="XP_010890422.1">
    <property type="nucleotide sequence ID" value="XM_010892120.4"/>
</dbReference>
<dbReference type="PRINTS" id="PR01367">
    <property type="entry name" value="BGCRYSTALLIN"/>
</dbReference>
<organism evidence="6 7">
    <name type="scientific">Esox lucius</name>
    <name type="common">Northern pike</name>
    <dbReference type="NCBI Taxonomy" id="8010"/>
    <lineage>
        <taxon>Eukaryota</taxon>
        <taxon>Metazoa</taxon>
        <taxon>Chordata</taxon>
        <taxon>Craniata</taxon>
        <taxon>Vertebrata</taxon>
        <taxon>Euteleostomi</taxon>
        <taxon>Actinopterygii</taxon>
        <taxon>Neopterygii</taxon>
        <taxon>Teleostei</taxon>
        <taxon>Protacanthopterygii</taxon>
        <taxon>Esociformes</taxon>
        <taxon>Esocidae</taxon>
        <taxon>Esox</taxon>
    </lineage>
</organism>
<protein>
    <recommendedName>
        <fullName evidence="5">Beta/gamma crystallin 'Greek key' domain-containing protein</fullName>
    </recommendedName>
</protein>
<comment type="function">
    <text evidence="1">Crystallins are the dominant structural components of the vertebrate eye lens.</text>
</comment>
<proteinExistence type="inferred from homology"/>
<evidence type="ECO:0000259" key="5">
    <source>
        <dbReference type="PROSITE" id="PS50915"/>
    </source>
</evidence>
<dbReference type="Gene3D" id="2.60.20.10">
    <property type="entry name" value="Crystallins"/>
    <property type="match status" value="2"/>
</dbReference>
<feature type="domain" description="Beta/gamma crystallin 'Greek key'" evidence="5">
    <location>
        <begin position="97"/>
        <end position="137"/>
    </location>
</feature>
<keyword evidence="3" id="KW-0273">Eye lens protein</keyword>
<reference evidence="6" key="3">
    <citation type="submission" date="2025-08" db="UniProtKB">
        <authorList>
            <consortium name="Ensembl"/>
        </authorList>
    </citation>
    <scope>IDENTIFICATION</scope>
</reference>
<dbReference type="GeneTree" id="ENSGT00940000163148"/>
<dbReference type="InterPro" id="IPR001064">
    <property type="entry name" value="Beta/gamma_crystallin"/>
</dbReference>
<feature type="domain" description="Beta/gamma crystallin 'Greek key'" evidence="5">
    <location>
        <begin position="41"/>
        <end position="91"/>
    </location>
</feature>
<dbReference type="SMART" id="SM00247">
    <property type="entry name" value="XTALbg"/>
    <property type="match status" value="2"/>
</dbReference>
<dbReference type="PANTHER" id="PTHR11818:SF119">
    <property type="entry name" value="GAMMA-CRYSTALLIN D"/>
    <property type="match status" value="1"/>
</dbReference>
<dbReference type="PANTHER" id="PTHR11818">
    <property type="entry name" value="BETA/GAMMA CRYSTALLIN"/>
    <property type="match status" value="1"/>
</dbReference>
<dbReference type="InParanoid" id="A0A3P8ZCM1"/>
<dbReference type="PROSITE" id="PS50915">
    <property type="entry name" value="CRYSTALLIN_BETA_GAMMA"/>
    <property type="match status" value="4"/>
</dbReference>
<dbReference type="FunFam" id="2.60.20.10:FF:000001">
    <property type="entry name" value="Crystallin gamma S"/>
    <property type="match status" value="1"/>
</dbReference>
<reference evidence="7" key="1">
    <citation type="journal article" date="2014" name="PLoS ONE">
        <title>The genome and linkage map of the northern pike (Esox lucius): conserved synteny revealed between the salmonid sister group and the Neoteleostei.</title>
        <authorList>
            <person name="Rondeau E.B."/>
            <person name="Minkley D.R."/>
            <person name="Leong J.S."/>
            <person name="Messmer A.M."/>
            <person name="Jantzen J.R."/>
            <person name="von Schalburg K.R."/>
            <person name="Lemon C."/>
            <person name="Bird N.H."/>
            <person name="Koop B.F."/>
        </authorList>
    </citation>
    <scope>NUCLEOTIDE SEQUENCE</scope>
</reference>
<dbReference type="AlphaFoldDB" id="A0A3P8ZCM1"/>
<evidence type="ECO:0000313" key="6">
    <source>
        <dbReference type="Ensembl" id="ENSELUP00000026420.1"/>
    </source>
</evidence>
<dbReference type="Proteomes" id="UP000265140">
    <property type="component" value="Chromosome 22"/>
</dbReference>
<dbReference type="GO" id="GO:0002088">
    <property type="term" value="P:lens development in camera-type eye"/>
    <property type="evidence" value="ECO:0007669"/>
    <property type="project" value="TreeGrafter"/>
</dbReference>
<dbReference type="FunFam" id="2.60.20.10:FF:000003">
    <property type="entry name" value="Crystallin gamma S"/>
    <property type="match status" value="1"/>
</dbReference>
<dbReference type="KEGG" id="els:105023157"/>
<dbReference type="SUPFAM" id="SSF49695">
    <property type="entry name" value="gamma-Crystallin-like"/>
    <property type="match status" value="1"/>
</dbReference>
<dbReference type="InterPro" id="IPR050252">
    <property type="entry name" value="Beta/Gamma-Crystallin"/>
</dbReference>
<dbReference type="Pfam" id="PF00030">
    <property type="entry name" value="Crystall"/>
    <property type="match status" value="2"/>
</dbReference>
<dbReference type="GeneID" id="105023157"/>
<dbReference type="OrthoDB" id="8495212at2759"/>
<evidence type="ECO:0000313" key="7">
    <source>
        <dbReference type="Proteomes" id="UP000265140"/>
    </source>
</evidence>
<comment type="similarity">
    <text evidence="2">Belongs to the beta/gamma-crystallin family.</text>
</comment>